<dbReference type="Proteomes" id="UP001434337">
    <property type="component" value="Chromosome"/>
</dbReference>
<dbReference type="InterPro" id="IPR013783">
    <property type="entry name" value="Ig-like_fold"/>
</dbReference>
<proteinExistence type="predicted"/>
<evidence type="ECO:0000259" key="2">
    <source>
        <dbReference type="Pfam" id="PF07632"/>
    </source>
</evidence>
<evidence type="ECO:0000313" key="5">
    <source>
        <dbReference type="Proteomes" id="UP001434337"/>
    </source>
</evidence>
<organism evidence="4 5">
    <name type="scientific">Propioniciclava soli</name>
    <dbReference type="NCBI Taxonomy" id="2775081"/>
    <lineage>
        <taxon>Bacteria</taxon>
        <taxon>Bacillati</taxon>
        <taxon>Actinomycetota</taxon>
        <taxon>Actinomycetes</taxon>
        <taxon>Propionibacteriales</taxon>
        <taxon>Propionibacteriaceae</taxon>
        <taxon>Propioniciclava</taxon>
    </lineage>
</organism>
<dbReference type="EMBL" id="CP115965">
    <property type="protein sequence ID" value="WZW98952.1"/>
    <property type="molecule type" value="Genomic_DNA"/>
</dbReference>
<evidence type="ECO:0000256" key="1">
    <source>
        <dbReference type="SAM" id="MobiDB-lite"/>
    </source>
</evidence>
<accession>A0ABZ3C9S4</accession>
<keyword evidence="5" id="KW-1185">Reference proteome</keyword>
<dbReference type="RefSeq" id="WP_342372812.1">
    <property type="nucleotide sequence ID" value="NZ_CP115965.1"/>
</dbReference>
<feature type="region of interest" description="Disordered" evidence="1">
    <location>
        <begin position="332"/>
        <end position="352"/>
    </location>
</feature>
<dbReference type="InterPro" id="IPR011483">
    <property type="entry name" value="Sde182_NH-like"/>
</dbReference>
<dbReference type="Pfam" id="PF07632">
    <property type="entry name" value="Sde182_NH-like"/>
    <property type="match status" value="1"/>
</dbReference>
<feature type="domain" description="Cellulose-binding Sde182 nucleoside hydrolase-like" evidence="2">
    <location>
        <begin position="5"/>
        <end position="313"/>
    </location>
</feature>
<dbReference type="Gene3D" id="2.60.40.10">
    <property type="entry name" value="Immunoglobulins"/>
    <property type="match status" value="1"/>
</dbReference>
<dbReference type="InterPro" id="IPR036452">
    <property type="entry name" value="Ribo_hydro-like"/>
</dbReference>
<gene>
    <name evidence="4" type="ORF">PCC79_01705</name>
</gene>
<dbReference type="Gene3D" id="3.90.245.10">
    <property type="entry name" value="Ribonucleoside hydrolase-like"/>
    <property type="match status" value="1"/>
</dbReference>
<evidence type="ECO:0000259" key="3">
    <source>
        <dbReference type="Pfam" id="PF21027"/>
    </source>
</evidence>
<dbReference type="InterPro" id="IPR048527">
    <property type="entry name" value="Sde182_C"/>
</dbReference>
<reference evidence="4 5" key="1">
    <citation type="journal article" date="2023" name="Environ Microbiome">
        <title>A coral-associated actinobacterium mitigates coral bleaching under heat stress.</title>
        <authorList>
            <person name="Li J."/>
            <person name="Zou Y."/>
            <person name="Li Q."/>
            <person name="Zhang J."/>
            <person name="Bourne D.G."/>
            <person name="Lyu Y."/>
            <person name="Liu C."/>
            <person name="Zhang S."/>
        </authorList>
    </citation>
    <scope>NUCLEOTIDE SEQUENCE [LARGE SCALE GENOMIC DNA]</scope>
    <source>
        <strain evidence="4 5">SCSIO 13291</strain>
    </source>
</reference>
<dbReference type="Pfam" id="PF21027">
    <property type="entry name" value="Sde0182_C"/>
    <property type="match status" value="1"/>
</dbReference>
<protein>
    <submittedName>
        <fullName evidence="4">DUF1593 domain-containing protein</fullName>
    </submittedName>
</protein>
<name>A0ABZ3C9S4_9ACTN</name>
<evidence type="ECO:0000313" key="4">
    <source>
        <dbReference type="EMBL" id="WZW98952.1"/>
    </source>
</evidence>
<sequence length="489" mass="53864">MAKPRTIVTTDPELDDLNSMLRFLLYSNEVEILGLVYASSRFHYAGDPDAGVAPHRWPAEGDRLHIDEAVDAYAQVYDRLRVHAEGYPSPGHLRSLIAMGNVAQEGEYATDTLGSLLIREALLADDPRRLFVQVWGGPATLASALRSIQTEFEGTDGWDALHARISAALVITAFWEQDASFAEYIRPNWPAVEFRDMATMAWGYGTRRSVLAEHHHYLAPDWTRQNVSEVGPMGAAYRVWGDGKFMAPGDTEDYFGHAGKTADELRAQGYEVWIDPEPAGAFISEGDSSTFALLVDNGLRAHEDPTWGGWGGRQVRSDTDPHTWTNHLVLGPPDAVPEPPAASLDAGPDGEPRRDYAAARWWEFIQRDFAARLRWSVTERYADANHHPVVAVQGDLDRTVSAGDEVRVVAEASDPDGDSLSARWWQYREAGTYPGEVSLETSWGAAGLTCAFTVPEDAEAGQTIHVLLEVSDVGAPALTRWQRVVVTIG</sequence>
<feature type="domain" description="Cellulose-binding Sde182 C-terminal" evidence="3">
    <location>
        <begin position="407"/>
        <end position="488"/>
    </location>
</feature>